<sequence>MAKLMARRKLNKDKDQVRNYYFNSLKLLRSSTRIDETLMAGVPRDVKELFILINGFEWKRRVCGKFDQVKFQQLVME</sequence>
<feature type="non-terminal residue" evidence="1">
    <location>
        <position position="77"/>
    </location>
</feature>
<comment type="caution">
    <text evidence="1">The sequence shown here is derived from an EMBL/GenBank/DDBJ whole genome shotgun (WGS) entry which is preliminary data.</text>
</comment>
<name>J9F1N3_WUCBA</name>
<organism evidence="1 2">
    <name type="scientific">Wuchereria bancrofti</name>
    <dbReference type="NCBI Taxonomy" id="6293"/>
    <lineage>
        <taxon>Eukaryota</taxon>
        <taxon>Metazoa</taxon>
        <taxon>Ecdysozoa</taxon>
        <taxon>Nematoda</taxon>
        <taxon>Chromadorea</taxon>
        <taxon>Rhabditida</taxon>
        <taxon>Spirurina</taxon>
        <taxon>Spiruromorpha</taxon>
        <taxon>Filarioidea</taxon>
        <taxon>Onchocercidae</taxon>
        <taxon>Wuchereria</taxon>
    </lineage>
</organism>
<accession>J9F1N3</accession>
<dbReference type="AlphaFoldDB" id="J9F1N3"/>
<evidence type="ECO:0000313" key="2">
    <source>
        <dbReference type="Proteomes" id="UP000004810"/>
    </source>
</evidence>
<dbReference type="EMBL" id="ADBV01002261">
    <property type="protein sequence ID" value="EJW83362.1"/>
    <property type="molecule type" value="Genomic_DNA"/>
</dbReference>
<protein>
    <submittedName>
        <fullName evidence="1">Uncharacterized protein</fullName>
    </submittedName>
</protein>
<proteinExistence type="predicted"/>
<dbReference type="Proteomes" id="UP000004810">
    <property type="component" value="Unassembled WGS sequence"/>
</dbReference>
<evidence type="ECO:0000313" key="1">
    <source>
        <dbReference type="EMBL" id="EJW83362.1"/>
    </source>
</evidence>
<reference evidence="2" key="1">
    <citation type="submission" date="2012-08" db="EMBL/GenBank/DDBJ databases">
        <title>The Genome Sequence of Wuchereria bancrofti.</title>
        <authorList>
            <person name="Nutman T.B."/>
            <person name="Fink D.L."/>
            <person name="Russ C."/>
            <person name="Young S."/>
            <person name="Zeng Q."/>
            <person name="Koehrsen M."/>
            <person name="Alvarado L."/>
            <person name="Berlin A."/>
            <person name="Chapman S.B."/>
            <person name="Chen Z."/>
            <person name="Freedman E."/>
            <person name="Gellesch M."/>
            <person name="Goldberg J."/>
            <person name="Griggs A."/>
            <person name="Gujja S."/>
            <person name="Heilman E.R."/>
            <person name="Heiman D."/>
            <person name="Hepburn T."/>
            <person name="Howarth C."/>
            <person name="Jen D."/>
            <person name="Larson L."/>
            <person name="Lewis B."/>
            <person name="Mehta T."/>
            <person name="Park D."/>
            <person name="Pearson M."/>
            <person name="Roberts A."/>
            <person name="Saif S."/>
            <person name="Shea T."/>
            <person name="Shenoy N."/>
            <person name="Sisk P."/>
            <person name="Stolte C."/>
            <person name="Sykes S."/>
            <person name="Walk T."/>
            <person name="White J."/>
            <person name="Yandava C."/>
            <person name="Haas B."/>
            <person name="Henn M.R."/>
            <person name="Nusbaum C."/>
            <person name="Birren B."/>
        </authorList>
    </citation>
    <scope>NUCLEOTIDE SEQUENCE [LARGE SCALE GENOMIC DNA]</scope>
    <source>
        <strain evidence="2">NA</strain>
    </source>
</reference>
<gene>
    <name evidence="1" type="ORF">WUBG_05729</name>
</gene>